<evidence type="ECO:0000313" key="1">
    <source>
        <dbReference type="EMBL" id="MDZ7276824.1"/>
    </source>
</evidence>
<protein>
    <submittedName>
        <fullName evidence="1">Uncharacterized protein</fullName>
    </submittedName>
</protein>
<dbReference type="EMBL" id="JAOBTT010000001">
    <property type="protein sequence ID" value="MDZ7276824.1"/>
    <property type="molecule type" value="Genomic_DNA"/>
</dbReference>
<dbReference type="RefSeq" id="WP_322541042.1">
    <property type="nucleotide sequence ID" value="NZ_JAOBTT010000001.1"/>
</dbReference>
<proteinExistence type="predicted"/>
<comment type="caution">
    <text evidence="1">The sequence shown here is derived from an EMBL/GenBank/DDBJ whole genome shotgun (WGS) entry which is preliminary data.</text>
</comment>
<keyword evidence="2" id="KW-1185">Reference proteome</keyword>
<accession>A0ABU5LA65</accession>
<gene>
    <name evidence="1" type="ORF">N4G40_00800</name>
</gene>
<sequence length="88" mass="10090">MDRSAYPLLSENEFVELAARIQVGKYNNQKGFYHDLANFLRTGGDFAQVNRKNSTGDIYFYPQHHLIQAIESWKSFKGISGLRQAALH</sequence>
<evidence type="ECO:0000313" key="2">
    <source>
        <dbReference type="Proteomes" id="UP001288620"/>
    </source>
</evidence>
<name>A0ABU5LA65_9GAMM</name>
<dbReference type="Proteomes" id="UP001288620">
    <property type="component" value="Unassembled WGS sequence"/>
</dbReference>
<organism evidence="1 2">
    <name type="scientific">Pantoea eucrina</name>
    <dbReference type="NCBI Taxonomy" id="472693"/>
    <lineage>
        <taxon>Bacteria</taxon>
        <taxon>Pseudomonadati</taxon>
        <taxon>Pseudomonadota</taxon>
        <taxon>Gammaproteobacteria</taxon>
        <taxon>Enterobacterales</taxon>
        <taxon>Erwiniaceae</taxon>
        <taxon>Pantoea</taxon>
    </lineage>
</organism>
<reference evidence="2" key="1">
    <citation type="submission" date="2023-07" db="EMBL/GenBank/DDBJ databases">
        <title>Structural and functional analysis of rice phyllospheric bacteria for their antimicrobial properties and defense elicitation against blast disease.</title>
        <authorList>
            <person name="Sahu K.P."/>
            <person name="Asharani P."/>
            <person name="Kumar M."/>
            <person name="Reddy B."/>
            <person name="Kumar A."/>
        </authorList>
    </citation>
    <scope>NUCLEOTIDE SEQUENCE [LARGE SCALE GENOMIC DNA]</scope>
    <source>
        <strain evidence="2">OsEp_Plm_30P10</strain>
    </source>
</reference>